<organism evidence="1 2">
    <name type="scientific">Tectimicrobiota bacterium</name>
    <dbReference type="NCBI Taxonomy" id="2528274"/>
    <lineage>
        <taxon>Bacteria</taxon>
        <taxon>Pseudomonadati</taxon>
        <taxon>Nitrospinota/Tectimicrobiota group</taxon>
        <taxon>Candidatus Tectimicrobiota</taxon>
    </lineage>
</organism>
<evidence type="ECO:0000313" key="1">
    <source>
        <dbReference type="EMBL" id="MBM3222978.1"/>
    </source>
</evidence>
<name>A0A937VXM9_UNCTE</name>
<proteinExistence type="predicted"/>
<gene>
    <name evidence="1" type="ORF">FJZ47_04125</name>
</gene>
<sequence>MAERPWSTYQRLLDDLHQLCATERSGTLVCTTDLDAFVTIVLHYGKIIALAFQGARGKAALPLLCTIQRQRSSFKEGMILRTEDDLPSTPVILQQLASGPSRQR</sequence>
<protein>
    <submittedName>
        <fullName evidence="1">Uncharacterized protein</fullName>
    </submittedName>
</protein>
<dbReference type="Proteomes" id="UP000712673">
    <property type="component" value="Unassembled WGS sequence"/>
</dbReference>
<reference evidence="1" key="1">
    <citation type="submission" date="2019-03" db="EMBL/GenBank/DDBJ databases">
        <title>Lake Tanganyika Metagenome-Assembled Genomes (MAGs).</title>
        <authorList>
            <person name="Tran P."/>
        </authorList>
    </citation>
    <scope>NUCLEOTIDE SEQUENCE</scope>
    <source>
        <strain evidence="1">K_DeepCast_65m_m2_066</strain>
    </source>
</reference>
<evidence type="ECO:0000313" key="2">
    <source>
        <dbReference type="Proteomes" id="UP000712673"/>
    </source>
</evidence>
<accession>A0A937VXM9</accession>
<comment type="caution">
    <text evidence="1">The sequence shown here is derived from an EMBL/GenBank/DDBJ whole genome shotgun (WGS) entry which is preliminary data.</text>
</comment>
<dbReference type="AlphaFoldDB" id="A0A937VXM9"/>
<dbReference type="EMBL" id="VGLS01000079">
    <property type="protein sequence ID" value="MBM3222978.1"/>
    <property type="molecule type" value="Genomic_DNA"/>
</dbReference>